<accession>A0A371J5D8</accession>
<organism evidence="7 8">
    <name type="scientific">Romboutsia weinsteinii</name>
    <dbReference type="NCBI Taxonomy" id="2020949"/>
    <lineage>
        <taxon>Bacteria</taxon>
        <taxon>Bacillati</taxon>
        <taxon>Bacillota</taxon>
        <taxon>Clostridia</taxon>
        <taxon>Peptostreptococcales</taxon>
        <taxon>Peptostreptococcaceae</taxon>
        <taxon>Romboutsia</taxon>
    </lineage>
</organism>
<sequence>MRINKYIASCGIASRRKAEEIILDARVKVNGRIVEELSFNIDEENDIVEVDGKVVSLSEKYVYIVLNKPEGYITTVKDQFDRPSVLDLVSDIKERVYPIGRLDYETSGLLILTNDGDLTYKLTHPKHEVDKTYLALVKGTPSAEEARNFESGLQIEDYTTAPAKIKIVDINREKNYSKCEIKIHEGRNRQVRKMCRAINHPVLRLRRVAMGNIGLKGVEVGKYRHLTKEEVEYLKGIK</sequence>
<dbReference type="Proteomes" id="UP000215694">
    <property type="component" value="Unassembled WGS sequence"/>
</dbReference>
<dbReference type="PROSITE" id="PS01149">
    <property type="entry name" value="PSI_RSU"/>
    <property type="match status" value="1"/>
</dbReference>
<dbReference type="AlphaFoldDB" id="A0A371J5D8"/>
<dbReference type="Gene3D" id="3.10.290.10">
    <property type="entry name" value="RNA-binding S4 domain"/>
    <property type="match status" value="1"/>
</dbReference>
<dbReference type="Gene3D" id="3.30.70.580">
    <property type="entry name" value="Pseudouridine synthase I, catalytic domain, N-terminal subdomain"/>
    <property type="match status" value="1"/>
</dbReference>
<dbReference type="InterPro" id="IPR000748">
    <property type="entry name" value="PsdUridine_synth_RsuA/RluB/E/F"/>
</dbReference>
<dbReference type="GO" id="GO:0003723">
    <property type="term" value="F:RNA binding"/>
    <property type="evidence" value="ECO:0007669"/>
    <property type="project" value="UniProtKB-KW"/>
</dbReference>
<dbReference type="Pfam" id="PF01479">
    <property type="entry name" value="S4"/>
    <property type="match status" value="1"/>
</dbReference>
<protein>
    <recommendedName>
        <fullName evidence="5">Pseudouridine synthase</fullName>
        <ecNumber evidence="5">5.4.99.-</ecNumber>
    </recommendedName>
</protein>
<evidence type="ECO:0000259" key="6">
    <source>
        <dbReference type="SMART" id="SM00363"/>
    </source>
</evidence>
<dbReference type="SUPFAM" id="SSF55174">
    <property type="entry name" value="Alpha-L RNA-binding motif"/>
    <property type="match status" value="1"/>
</dbReference>
<dbReference type="InterPro" id="IPR006145">
    <property type="entry name" value="PsdUridine_synth_RsuA/RluA"/>
</dbReference>
<dbReference type="FunFam" id="3.30.70.1560:FF:000001">
    <property type="entry name" value="Pseudouridine synthase"/>
    <property type="match status" value="1"/>
</dbReference>
<evidence type="ECO:0000256" key="2">
    <source>
        <dbReference type="ARBA" id="ARBA00022884"/>
    </source>
</evidence>
<dbReference type="InterPro" id="IPR018496">
    <property type="entry name" value="PsdUridine_synth_RsuA/RluB_CS"/>
</dbReference>
<keyword evidence="8" id="KW-1185">Reference proteome</keyword>
<dbReference type="GO" id="GO:0120159">
    <property type="term" value="F:rRNA pseudouridine synthase activity"/>
    <property type="evidence" value="ECO:0007669"/>
    <property type="project" value="UniProtKB-ARBA"/>
</dbReference>
<dbReference type="PROSITE" id="PS50889">
    <property type="entry name" value="S4"/>
    <property type="match status" value="1"/>
</dbReference>
<dbReference type="OrthoDB" id="9807213at2"/>
<evidence type="ECO:0000313" key="7">
    <source>
        <dbReference type="EMBL" id="RDY27992.1"/>
    </source>
</evidence>
<dbReference type="InterPro" id="IPR020094">
    <property type="entry name" value="TruA/RsuA/RluB/E/F_N"/>
</dbReference>
<comment type="caution">
    <text evidence="7">The sequence shown here is derived from an EMBL/GenBank/DDBJ whole genome shotgun (WGS) entry which is preliminary data.</text>
</comment>
<dbReference type="EC" id="5.4.99.-" evidence="5"/>
<dbReference type="GO" id="GO:0005829">
    <property type="term" value="C:cytosol"/>
    <property type="evidence" value="ECO:0007669"/>
    <property type="project" value="UniProtKB-ARBA"/>
</dbReference>
<dbReference type="SUPFAM" id="SSF55120">
    <property type="entry name" value="Pseudouridine synthase"/>
    <property type="match status" value="1"/>
</dbReference>
<evidence type="ECO:0000313" key="8">
    <source>
        <dbReference type="Proteomes" id="UP000215694"/>
    </source>
</evidence>
<name>A0A371J5D8_9FIRM</name>
<dbReference type="GO" id="GO:0000455">
    <property type="term" value="P:enzyme-directed rRNA pseudouridine synthesis"/>
    <property type="evidence" value="ECO:0007669"/>
    <property type="project" value="UniProtKB-ARBA"/>
</dbReference>
<proteinExistence type="inferred from homology"/>
<dbReference type="NCBIfam" id="TIGR00093">
    <property type="entry name" value="pseudouridine synthase"/>
    <property type="match status" value="1"/>
</dbReference>
<evidence type="ECO:0000256" key="3">
    <source>
        <dbReference type="ARBA" id="ARBA00023235"/>
    </source>
</evidence>
<dbReference type="RefSeq" id="WP_094369636.1">
    <property type="nucleotide sequence ID" value="NZ_NOJY02000009.1"/>
</dbReference>
<dbReference type="CDD" id="cd00165">
    <property type="entry name" value="S4"/>
    <property type="match status" value="1"/>
</dbReference>
<dbReference type="SMART" id="SM00363">
    <property type="entry name" value="S4"/>
    <property type="match status" value="1"/>
</dbReference>
<feature type="domain" description="RNA-binding S4" evidence="6">
    <location>
        <begin position="1"/>
        <end position="65"/>
    </location>
</feature>
<dbReference type="EMBL" id="NOJY02000009">
    <property type="protein sequence ID" value="RDY27992.1"/>
    <property type="molecule type" value="Genomic_DNA"/>
</dbReference>
<evidence type="ECO:0000256" key="5">
    <source>
        <dbReference type="RuleBase" id="RU003887"/>
    </source>
</evidence>
<dbReference type="InterPro" id="IPR020103">
    <property type="entry name" value="PsdUridine_synth_cat_dom_sf"/>
</dbReference>
<keyword evidence="2 4" id="KW-0694">RNA-binding</keyword>
<evidence type="ECO:0000256" key="1">
    <source>
        <dbReference type="ARBA" id="ARBA00008348"/>
    </source>
</evidence>
<dbReference type="InterPro" id="IPR036986">
    <property type="entry name" value="S4_RNA-bd_sf"/>
</dbReference>
<evidence type="ECO:0000256" key="4">
    <source>
        <dbReference type="PROSITE-ProRule" id="PRU00182"/>
    </source>
</evidence>
<dbReference type="InterPro" id="IPR050343">
    <property type="entry name" value="RsuA_PseudoU_synthase"/>
</dbReference>
<dbReference type="Gene3D" id="3.30.70.1560">
    <property type="entry name" value="Alpha-L RNA-binding motif"/>
    <property type="match status" value="1"/>
</dbReference>
<dbReference type="InterPro" id="IPR002942">
    <property type="entry name" value="S4_RNA-bd"/>
</dbReference>
<dbReference type="CDD" id="cd02870">
    <property type="entry name" value="PseudoU_synth_RsuA_like"/>
    <property type="match status" value="1"/>
</dbReference>
<dbReference type="PANTHER" id="PTHR47683">
    <property type="entry name" value="PSEUDOURIDINE SYNTHASE FAMILY PROTEIN-RELATED"/>
    <property type="match status" value="1"/>
</dbReference>
<dbReference type="Pfam" id="PF00849">
    <property type="entry name" value="PseudoU_synth_2"/>
    <property type="match status" value="1"/>
</dbReference>
<comment type="similarity">
    <text evidence="1 5">Belongs to the pseudouridine synthase RsuA family.</text>
</comment>
<dbReference type="InterPro" id="IPR042092">
    <property type="entry name" value="PsdUridine_s_RsuA/RluB/E/F_cat"/>
</dbReference>
<dbReference type="PANTHER" id="PTHR47683:SF2">
    <property type="entry name" value="RNA-BINDING S4 DOMAIN-CONTAINING PROTEIN"/>
    <property type="match status" value="1"/>
</dbReference>
<reference evidence="7 8" key="1">
    <citation type="journal article" date="2017" name="Genome Announc.">
        <title>Draft Genome Sequence of Romboutsia weinsteinii sp. nov. Strain CCRI-19649(T) Isolated from Surface Water.</title>
        <authorList>
            <person name="Maheux A.F."/>
            <person name="Boudreau D.K."/>
            <person name="Berube E."/>
            <person name="Boissinot M."/>
            <person name="Cantin P."/>
            <person name="Raymond F."/>
            <person name="Corbeil J."/>
            <person name="Omar R.F."/>
            <person name="Bergeron M.G."/>
        </authorList>
    </citation>
    <scope>NUCLEOTIDE SEQUENCE [LARGE SCALE GENOMIC DNA]</scope>
    <source>
        <strain evidence="7 8">CCRI-19649</strain>
    </source>
</reference>
<gene>
    <name evidence="7" type="ORF">CHL78_006730</name>
</gene>
<dbReference type="FunFam" id="3.10.290.10:FF:000003">
    <property type="entry name" value="Pseudouridine synthase"/>
    <property type="match status" value="1"/>
</dbReference>
<keyword evidence="3 5" id="KW-0413">Isomerase</keyword>